<organism evidence="1 2">
    <name type="scientific">Meloidogyne enterolobii</name>
    <name type="common">Root-knot nematode worm</name>
    <name type="synonym">Meloidogyne mayaguensis</name>
    <dbReference type="NCBI Taxonomy" id="390850"/>
    <lineage>
        <taxon>Eukaryota</taxon>
        <taxon>Metazoa</taxon>
        <taxon>Ecdysozoa</taxon>
        <taxon>Nematoda</taxon>
        <taxon>Chromadorea</taxon>
        <taxon>Rhabditida</taxon>
        <taxon>Tylenchina</taxon>
        <taxon>Tylenchomorpha</taxon>
        <taxon>Tylenchoidea</taxon>
        <taxon>Meloidogynidae</taxon>
        <taxon>Meloidogyninae</taxon>
        <taxon>Meloidogyne</taxon>
    </lineage>
</organism>
<name>A0ACB1ATC0_MELEN</name>
<reference evidence="1" key="1">
    <citation type="submission" date="2023-11" db="EMBL/GenBank/DDBJ databases">
        <authorList>
            <person name="Poullet M."/>
        </authorList>
    </citation>
    <scope>NUCLEOTIDE SEQUENCE</scope>
    <source>
        <strain evidence="1">E1834</strain>
    </source>
</reference>
<comment type="caution">
    <text evidence="1">The sequence shown here is derived from an EMBL/GenBank/DDBJ whole genome shotgun (WGS) entry which is preliminary data.</text>
</comment>
<gene>
    <name evidence="1" type="ORF">MENTE1834_LOCUS42861</name>
</gene>
<dbReference type="EMBL" id="CAVMJV010000115">
    <property type="protein sequence ID" value="CAK5103885.1"/>
    <property type="molecule type" value="Genomic_DNA"/>
</dbReference>
<dbReference type="Proteomes" id="UP001497535">
    <property type="component" value="Unassembled WGS sequence"/>
</dbReference>
<accession>A0ACB1ATC0</accession>
<proteinExistence type="predicted"/>
<protein>
    <submittedName>
        <fullName evidence="1">Uncharacterized protein</fullName>
    </submittedName>
</protein>
<keyword evidence="2" id="KW-1185">Reference proteome</keyword>
<evidence type="ECO:0000313" key="1">
    <source>
        <dbReference type="EMBL" id="CAK5103885.1"/>
    </source>
</evidence>
<sequence>MIACHIGLGARPGSIDPTGHRILARKRLNGLFTTIQLICTIEYYIRRSKTCKCSHLSNLLLHTYFSEANMNSPEYSEESLPKKKAKNDYFDNLQPISSNPHNFNQINLTENLLTKPGFY</sequence>
<evidence type="ECO:0000313" key="2">
    <source>
        <dbReference type="Proteomes" id="UP001497535"/>
    </source>
</evidence>